<dbReference type="OrthoDB" id="515613at2759"/>
<feature type="compositionally biased region" description="Low complexity" evidence="1">
    <location>
        <begin position="1079"/>
        <end position="1091"/>
    </location>
</feature>
<evidence type="ECO:0000313" key="3">
    <source>
        <dbReference type="Proteomes" id="UP000747110"/>
    </source>
</evidence>
<evidence type="ECO:0000313" key="2">
    <source>
        <dbReference type="EMBL" id="GIL90257.1"/>
    </source>
</evidence>
<feature type="region of interest" description="Disordered" evidence="1">
    <location>
        <begin position="611"/>
        <end position="640"/>
    </location>
</feature>
<dbReference type="EMBL" id="BNCP01000055">
    <property type="protein sequence ID" value="GIL90257.1"/>
    <property type="molecule type" value="Genomic_DNA"/>
</dbReference>
<evidence type="ECO:0008006" key="4">
    <source>
        <dbReference type="Google" id="ProtNLM"/>
    </source>
</evidence>
<feature type="region of interest" description="Disordered" evidence="1">
    <location>
        <begin position="1241"/>
        <end position="1260"/>
    </location>
</feature>
<feature type="region of interest" description="Disordered" evidence="1">
    <location>
        <begin position="846"/>
        <end position="948"/>
    </location>
</feature>
<feature type="region of interest" description="Disordered" evidence="1">
    <location>
        <begin position="1068"/>
        <end position="1091"/>
    </location>
</feature>
<feature type="compositionally biased region" description="Low complexity" evidence="1">
    <location>
        <begin position="897"/>
        <end position="920"/>
    </location>
</feature>
<sequence>WIASLESVRSARRRQLSAEVLGAWWQAMASAKAVARAAAALAVQAKARVSRQIQREALNLWRVTAHQRVVLRALLARQLIRTKAATARRVLAAWHVQTASRVAATRRVQRVISRRENALLITVLRDWRGEVFAGSARRSAAHQLATTQARGVMATALKGWSGAAAVKRERAARQAHAVRFAARRRLVGAFRVWRWAAEAASEREVVAVRASRTAALRAAFSGWLLAAEERNHLGTSDLAASLRRATTWRDRRLMRSCLGALADHKEHHLELHQRAVTFWRRSTLAAALMCWRVEVAWARWGAQEVAKIRTRSVQRLQSRCLSLWRSLTRATAAARLAADHLHIRRQHKWLVEVLVEWQLVAAQSAAERARAAACSRRINRGCAKRTIRAWREATVQRRTTRVWHLVVSRRMAGQRIRRLLAEWKVTAAELRSLRAEADQRFAAHQSALIGTCFTGWSDMARLLKAARTAAMTRGSIADRALMLHAMNCWLTTVAQARRAAAQAEAMAARRVAAVLPATLRAWAAVACEDETRRLQLAALRNLVHRRRYAFAKRTFEAWRDVVLERQARDDELRRCIKRKKLAFGLFKQWYWEAFDSDVQATIWRMFHTTDPAAHSPEPSSRVPPSLRQGPQPPHSPLQPLPSYLLQHQQWVNRRTGPSGATRPMGLPALEVGLQDTAALEAGSSGGTALAAAGSQLRALPAPTGRSTSPQRNQMQRQQPNRSIRGRGALPPSGSNGGAASHIQSRALGVSQSLPSPAMLPEAVRTLASTFDAVAAAQRARARGQAAATPMAAEAGAAASSSSTAVVATSGSHSAIAPRSAVYPVLRPTDSSGSDPDDLRNVASGTKIIVSAPPRRRAHSAATPAAGRSTRSYGHNGSGLPARKSSLGTVTTSSTARTPGAGRTSSTAAATAPVATQRAGAPSTGVQRPVTARGPVRAPAPSSSSPGMVPLTASGGDAAAVVTTPGPEEMSAALNVMVRSLDFAAGLVHSSTATATPTASIGPVSAHGGTNSTSGLGLSARPSRITISSVGSAVGPSYVVSRGSADGSTSMAPSAGGVLPISPLSPLHHAPRNIAGGGTPPSSSGVSGGRSATGLGGLPGVVPSWRQIAINQLYSCEEEWYGDMYGGDLGSVDPIYLGIHGAATGVATGGVTVSGPTSRRRRTAESRDLDGCLASNIASHFPLTLTVRTPLSSAADGLSAASGSPRVAPSTLYSRRVSSDADSTIGVFPRHSIFQNAVFQASRDEERCEEDEEGHAHEGCALEEVAESAMEDAEEGEEGTV</sequence>
<feature type="non-terminal residue" evidence="2">
    <location>
        <position position="1"/>
    </location>
</feature>
<evidence type="ECO:0000256" key="1">
    <source>
        <dbReference type="SAM" id="MobiDB-lite"/>
    </source>
</evidence>
<feature type="region of interest" description="Disordered" evidence="1">
    <location>
        <begin position="699"/>
        <end position="740"/>
    </location>
</feature>
<keyword evidence="3" id="KW-1185">Reference proteome</keyword>
<gene>
    <name evidence="2" type="ORF">Vretifemale_17845</name>
</gene>
<feature type="compositionally biased region" description="Low complexity" evidence="1">
    <location>
        <begin position="932"/>
        <end position="948"/>
    </location>
</feature>
<name>A0A8J4FTZ6_9CHLO</name>
<comment type="caution">
    <text evidence="2">The sequence shown here is derived from an EMBL/GenBank/DDBJ whole genome shotgun (WGS) entry which is preliminary data.</text>
</comment>
<dbReference type="Proteomes" id="UP000747110">
    <property type="component" value="Unassembled WGS sequence"/>
</dbReference>
<reference evidence="2" key="1">
    <citation type="journal article" date="2021" name="Proc. Natl. Acad. Sci. U.S.A.">
        <title>Three genomes in the algal genus Volvox reveal the fate of a haploid sex-determining region after a transition to homothallism.</title>
        <authorList>
            <person name="Yamamoto K."/>
            <person name="Hamaji T."/>
            <person name="Kawai-Toyooka H."/>
            <person name="Matsuzaki R."/>
            <person name="Takahashi F."/>
            <person name="Nishimura Y."/>
            <person name="Kawachi M."/>
            <person name="Noguchi H."/>
            <person name="Minakuchi Y."/>
            <person name="Umen J.G."/>
            <person name="Toyoda A."/>
            <person name="Nozaki H."/>
        </authorList>
    </citation>
    <scope>NUCLEOTIDE SEQUENCE</scope>
    <source>
        <strain evidence="2">NIES-3786</strain>
    </source>
</reference>
<feature type="compositionally biased region" description="Pro residues" evidence="1">
    <location>
        <begin position="630"/>
        <end position="639"/>
    </location>
</feature>
<protein>
    <recommendedName>
        <fullName evidence="4">Sfi1 spindle body domain-containing protein</fullName>
    </recommendedName>
</protein>
<feature type="compositionally biased region" description="Polar residues" evidence="1">
    <location>
        <begin position="885"/>
        <end position="896"/>
    </location>
</feature>
<feature type="compositionally biased region" description="Low complexity" evidence="1">
    <location>
        <begin position="709"/>
        <end position="721"/>
    </location>
</feature>
<organism evidence="2 3">
    <name type="scientific">Volvox reticuliferus</name>
    <dbReference type="NCBI Taxonomy" id="1737510"/>
    <lineage>
        <taxon>Eukaryota</taxon>
        <taxon>Viridiplantae</taxon>
        <taxon>Chlorophyta</taxon>
        <taxon>core chlorophytes</taxon>
        <taxon>Chlorophyceae</taxon>
        <taxon>CS clade</taxon>
        <taxon>Chlamydomonadales</taxon>
        <taxon>Volvocaceae</taxon>
        <taxon>Volvox</taxon>
    </lineage>
</organism>
<dbReference type="AlphaFoldDB" id="A0A8J4FTZ6"/>
<feature type="compositionally biased region" description="Low complexity" evidence="1">
    <location>
        <begin position="859"/>
        <end position="868"/>
    </location>
</feature>
<proteinExistence type="predicted"/>
<accession>A0A8J4FTZ6</accession>